<name>A0A7U6GJG4_9GAMM</name>
<proteinExistence type="predicted"/>
<dbReference type="EMBL" id="AP012273">
    <property type="protein sequence ID" value="BAO44747.1"/>
    <property type="molecule type" value="Genomic_DNA"/>
</dbReference>
<gene>
    <name evidence="2" type="ORF">TBH_C1831</name>
</gene>
<feature type="chain" id="PRO_5030756870" description="Surface antigen domain-containing protein" evidence="1">
    <location>
        <begin position="23"/>
        <end position="120"/>
    </location>
</feature>
<organism evidence="2 3">
    <name type="scientific">Thiolapillus brandeum</name>
    <dbReference type="NCBI Taxonomy" id="1076588"/>
    <lineage>
        <taxon>Bacteria</taxon>
        <taxon>Pseudomonadati</taxon>
        <taxon>Pseudomonadota</taxon>
        <taxon>Gammaproteobacteria</taxon>
        <taxon>Chromatiales</taxon>
        <taxon>Sedimenticolaceae</taxon>
        <taxon>Thiolapillus</taxon>
    </lineage>
</organism>
<protein>
    <recommendedName>
        <fullName evidence="4">Surface antigen domain-containing protein</fullName>
    </recommendedName>
</protein>
<evidence type="ECO:0000313" key="3">
    <source>
        <dbReference type="Proteomes" id="UP000031631"/>
    </source>
</evidence>
<evidence type="ECO:0000256" key="1">
    <source>
        <dbReference type="SAM" id="SignalP"/>
    </source>
</evidence>
<keyword evidence="1" id="KW-0732">Signal</keyword>
<feature type="signal peptide" evidence="1">
    <location>
        <begin position="1"/>
        <end position="22"/>
    </location>
</feature>
<sequence length="120" mass="13535">MKRTTHFLLILILSVLSLTCQASNWQWLHNSNLDDLSDADWAVLSQTLQDALNTAKDGETRHWSNLKSGRQGDIMILDTLHDTEMPCRRVRFSPNENGSPLTFCKGSGEAWLIHSPSAEK</sequence>
<keyword evidence="3" id="KW-1185">Reference proteome</keyword>
<accession>A0A7U6GJG4</accession>
<evidence type="ECO:0008006" key="4">
    <source>
        <dbReference type="Google" id="ProtNLM"/>
    </source>
</evidence>
<dbReference type="Proteomes" id="UP000031631">
    <property type="component" value="Chromosome"/>
</dbReference>
<dbReference type="AlphaFoldDB" id="A0A7U6GJG4"/>
<reference evidence="2 3" key="1">
    <citation type="journal article" date="2014" name="PLoS ONE">
        <title>Physiological and genomic features of a novel sulfur-oxidizing gammaproteobacterium belonging to a previously uncultivated symbiotic lineage isolated from a hydrothermal vent.</title>
        <authorList>
            <person name="Nunoura T."/>
            <person name="Takaki Y."/>
            <person name="Kazama H."/>
            <person name="Kakuta J."/>
            <person name="Shimamura S."/>
            <person name="Makita H."/>
            <person name="Hirai M."/>
            <person name="Miyazaki M."/>
            <person name="Takai K."/>
        </authorList>
    </citation>
    <scope>NUCLEOTIDE SEQUENCE [LARGE SCALE GENOMIC DNA]</scope>
    <source>
        <strain evidence="2 3">Hiromi1</strain>
    </source>
</reference>
<dbReference type="KEGG" id="tbn:TBH_C1831"/>
<evidence type="ECO:0000313" key="2">
    <source>
        <dbReference type="EMBL" id="BAO44747.1"/>
    </source>
</evidence>
<dbReference type="RefSeq" id="WP_041067878.1">
    <property type="nucleotide sequence ID" value="NZ_AP012273.1"/>
</dbReference>